<proteinExistence type="predicted"/>
<feature type="region of interest" description="Disordered" evidence="1">
    <location>
        <begin position="30"/>
        <end position="110"/>
    </location>
</feature>
<organism evidence="2">
    <name type="scientific">Culex pipiens</name>
    <name type="common">House mosquito</name>
    <dbReference type="NCBI Taxonomy" id="7175"/>
    <lineage>
        <taxon>Eukaryota</taxon>
        <taxon>Metazoa</taxon>
        <taxon>Ecdysozoa</taxon>
        <taxon>Arthropoda</taxon>
        <taxon>Hexapoda</taxon>
        <taxon>Insecta</taxon>
        <taxon>Pterygota</taxon>
        <taxon>Neoptera</taxon>
        <taxon>Endopterygota</taxon>
        <taxon>Diptera</taxon>
        <taxon>Nematocera</taxon>
        <taxon>Culicoidea</taxon>
        <taxon>Culicidae</taxon>
        <taxon>Culicinae</taxon>
        <taxon>Culicini</taxon>
        <taxon>Culex</taxon>
        <taxon>Culex</taxon>
    </lineage>
</organism>
<evidence type="ECO:0000256" key="1">
    <source>
        <dbReference type="SAM" id="MobiDB-lite"/>
    </source>
</evidence>
<accession>A0A8D8C900</accession>
<sequence>MALSCPTRKPCRRTRVATFLANLRPFHWSLKRASPGRATPRVSTSPQSSSNGNATPPPMNFHPTGGFSLMPSKSDCSIRCPERSSFPAPIASSASKSASSSKLSTPIRRS</sequence>
<dbReference type="AlphaFoldDB" id="A0A8D8C900"/>
<feature type="compositionally biased region" description="Low complexity" evidence="1">
    <location>
        <begin position="84"/>
        <end position="104"/>
    </location>
</feature>
<dbReference type="EMBL" id="HBUE01111726">
    <property type="protein sequence ID" value="CAG6489136.1"/>
    <property type="molecule type" value="Transcribed_RNA"/>
</dbReference>
<feature type="compositionally biased region" description="Polar residues" evidence="1">
    <location>
        <begin position="41"/>
        <end position="54"/>
    </location>
</feature>
<reference evidence="2" key="1">
    <citation type="submission" date="2021-05" db="EMBL/GenBank/DDBJ databases">
        <authorList>
            <person name="Alioto T."/>
            <person name="Alioto T."/>
            <person name="Gomez Garrido J."/>
        </authorList>
    </citation>
    <scope>NUCLEOTIDE SEQUENCE</scope>
</reference>
<name>A0A8D8C900_CULPI</name>
<evidence type="ECO:0000313" key="2">
    <source>
        <dbReference type="EMBL" id="CAG6489136.1"/>
    </source>
</evidence>
<protein>
    <submittedName>
        <fullName evidence="2">(northern house mosquito) hypothetical protein</fullName>
    </submittedName>
</protein>